<evidence type="ECO:0000259" key="4">
    <source>
        <dbReference type="PROSITE" id="PS50004"/>
    </source>
</evidence>
<dbReference type="SMART" id="SM00239">
    <property type="entry name" value="C2"/>
    <property type="match status" value="2"/>
</dbReference>
<dbReference type="InterPro" id="IPR029071">
    <property type="entry name" value="Ubiquitin-like_domsf"/>
</dbReference>
<dbReference type="SUPFAM" id="SSF48371">
    <property type="entry name" value="ARM repeat"/>
    <property type="match status" value="1"/>
</dbReference>
<dbReference type="InterPro" id="IPR035892">
    <property type="entry name" value="C2_domain_sf"/>
</dbReference>
<feature type="domain" description="C2" evidence="4">
    <location>
        <begin position="1396"/>
        <end position="1515"/>
    </location>
</feature>
<dbReference type="InterPro" id="IPR036940">
    <property type="entry name" value="PI3/4_kinase_cat_sf"/>
</dbReference>
<dbReference type="PROSITE" id="PS50290">
    <property type="entry name" value="PI3_4_KINASE_3"/>
    <property type="match status" value="1"/>
</dbReference>
<dbReference type="Gene3D" id="3.30.1520.10">
    <property type="entry name" value="Phox-like domain"/>
    <property type="match status" value="1"/>
</dbReference>
<proteinExistence type="inferred from homology"/>
<dbReference type="PROSITE" id="PS00916">
    <property type="entry name" value="PI3_4_KINASE_2"/>
    <property type="match status" value="1"/>
</dbReference>
<evidence type="ECO:0008006" key="10">
    <source>
        <dbReference type="Google" id="ProtNLM"/>
    </source>
</evidence>
<keyword evidence="9" id="KW-1185">Reference proteome</keyword>
<dbReference type="Gene3D" id="1.10.1070.11">
    <property type="entry name" value="Phosphatidylinositol 3-/4-kinase, catalytic domain"/>
    <property type="match status" value="1"/>
</dbReference>
<feature type="domain" description="PIK helical" evidence="6">
    <location>
        <begin position="661"/>
        <end position="841"/>
    </location>
</feature>
<dbReference type="Gene3D" id="2.60.40.150">
    <property type="entry name" value="C2 domain"/>
    <property type="match status" value="2"/>
</dbReference>
<accession>A0ABQ7SUC0</accession>
<dbReference type="CDD" id="cd04012">
    <property type="entry name" value="C2A_PI3K_class_II"/>
    <property type="match status" value="1"/>
</dbReference>
<dbReference type="SUPFAM" id="SSF54236">
    <property type="entry name" value="Ubiquitin-like"/>
    <property type="match status" value="1"/>
</dbReference>
<dbReference type="InterPro" id="IPR000008">
    <property type="entry name" value="C2_dom"/>
</dbReference>
<comment type="similarity">
    <text evidence="1">Belongs to the PI3/PI4-kinase family. Type III PI4K subfamily.</text>
</comment>
<dbReference type="InterPro" id="IPR001263">
    <property type="entry name" value="PI3K_accessory_dom"/>
</dbReference>
<reference evidence="8 9" key="1">
    <citation type="journal article" date="2022" name="Gigascience">
        <title>A chromosome-level genome assembly and annotation of the desert horned lizard, Phrynosoma platyrhinos, provides insight into chromosomal rearrangements among reptiles.</title>
        <authorList>
            <person name="Koochekian N."/>
            <person name="Ascanio A."/>
            <person name="Farleigh K."/>
            <person name="Card D.C."/>
            <person name="Schield D.R."/>
            <person name="Castoe T.A."/>
            <person name="Jezkova T."/>
        </authorList>
    </citation>
    <scope>NUCLEOTIDE SEQUENCE [LARGE SCALE GENOMIC DNA]</scope>
    <source>
        <strain evidence="8">NK-2021</strain>
    </source>
</reference>
<evidence type="ECO:0000256" key="1">
    <source>
        <dbReference type="ARBA" id="ARBA00006209"/>
    </source>
</evidence>
<dbReference type="InterPro" id="IPR036871">
    <property type="entry name" value="PX_dom_sf"/>
</dbReference>
<dbReference type="Proteomes" id="UP000826234">
    <property type="component" value="Unassembled WGS sequence"/>
</dbReference>
<comment type="caution">
    <text evidence="8">The sequence shown here is derived from an EMBL/GenBank/DDBJ whole genome shotgun (WGS) entry which is preliminary data.</text>
</comment>
<dbReference type="PROSITE" id="PS51545">
    <property type="entry name" value="PIK_HELICAL"/>
    <property type="match status" value="1"/>
</dbReference>
<keyword evidence="3" id="KW-0418">Kinase</keyword>
<dbReference type="Gene3D" id="3.30.1010.10">
    <property type="entry name" value="Phosphatidylinositol 3-kinase Catalytic Subunit, Chain A, domain 4"/>
    <property type="match status" value="1"/>
</dbReference>
<dbReference type="Gene3D" id="1.25.40.70">
    <property type="entry name" value="Phosphatidylinositol 3-kinase, accessory domain (PIK)"/>
    <property type="match status" value="1"/>
</dbReference>
<dbReference type="SMART" id="SM00146">
    <property type="entry name" value="PI3Kc"/>
    <property type="match status" value="1"/>
</dbReference>
<dbReference type="InterPro" id="IPR000403">
    <property type="entry name" value="PI3/4_kinase_cat_dom"/>
</dbReference>
<dbReference type="PANTHER" id="PTHR10048:SF28">
    <property type="entry name" value="PHOSPHATIDYLINOSITOL 4-PHOSPHATE 3-KINASE C2 DOMAIN-CONTAINING SUBUNIT ALPHA"/>
    <property type="match status" value="1"/>
</dbReference>
<evidence type="ECO:0000313" key="9">
    <source>
        <dbReference type="Proteomes" id="UP000826234"/>
    </source>
</evidence>
<dbReference type="InterPro" id="IPR016024">
    <property type="entry name" value="ARM-type_fold"/>
</dbReference>
<dbReference type="PROSITE" id="PS50004">
    <property type="entry name" value="C2"/>
    <property type="match status" value="1"/>
</dbReference>
<dbReference type="PANTHER" id="PTHR10048">
    <property type="entry name" value="PHOSPHATIDYLINOSITOL KINASE"/>
    <property type="match status" value="1"/>
</dbReference>
<dbReference type="CDD" id="cd08381">
    <property type="entry name" value="C2B_PI3K_class_II"/>
    <property type="match status" value="1"/>
</dbReference>
<evidence type="ECO:0000259" key="5">
    <source>
        <dbReference type="PROSITE" id="PS50290"/>
    </source>
</evidence>
<dbReference type="EMBL" id="JAIPUX010003289">
    <property type="protein sequence ID" value="KAH0620926.1"/>
    <property type="molecule type" value="Genomic_DNA"/>
</dbReference>
<organism evidence="8 9">
    <name type="scientific">Phrynosoma platyrhinos</name>
    <name type="common">Desert horned lizard</name>
    <dbReference type="NCBI Taxonomy" id="52577"/>
    <lineage>
        <taxon>Eukaryota</taxon>
        <taxon>Metazoa</taxon>
        <taxon>Chordata</taxon>
        <taxon>Craniata</taxon>
        <taxon>Vertebrata</taxon>
        <taxon>Euteleostomi</taxon>
        <taxon>Lepidosauria</taxon>
        <taxon>Squamata</taxon>
        <taxon>Bifurcata</taxon>
        <taxon>Unidentata</taxon>
        <taxon>Episquamata</taxon>
        <taxon>Toxicofera</taxon>
        <taxon>Iguania</taxon>
        <taxon>Phrynosomatidae</taxon>
        <taxon>Phrynosomatinae</taxon>
        <taxon>Phrynosoma</taxon>
    </lineage>
</organism>
<dbReference type="SMART" id="SM00142">
    <property type="entry name" value="PI3K_C2"/>
    <property type="match status" value="1"/>
</dbReference>
<feature type="domain" description="C2 PI3K-type" evidence="7">
    <location>
        <begin position="551"/>
        <end position="709"/>
    </location>
</feature>
<name>A0ABQ7SUC0_PHRPL</name>
<dbReference type="SUPFAM" id="SSF49562">
    <property type="entry name" value="C2 domain (Calcium/lipid-binding domain, CaLB)"/>
    <property type="match status" value="2"/>
</dbReference>
<dbReference type="SUPFAM" id="SSF64268">
    <property type="entry name" value="PX domain"/>
    <property type="match status" value="1"/>
</dbReference>
<dbReference type="InterPro" id="IPR011009">
    <property type="entry name" value="Kinase-like_dom_sf"/>
</dbReference>
<dbReference type="InterPro" id="IPR018936">
    <property type="entry name" value="PI3/4_kinase_CS"/>
</dbReference>
<protein>
    <recommendedName>
        <fullName evidence="10">Phosphatidylinositol-4-phosphate 3-kinase</fullName>
    </recommendedName>
</protein>
<dbReference type="InterPro" id="IPR002420">
    <property type="entry name" value="PI3K-type_C2_dom"/>
</dbReference>
<feature type="domain" description="PI3K/PI4K catalytic" evidence="5">
    <location>
        <begin position="909"/>
        <end position="1248"/>
    </location>
</feature>
<dbReference type="Pfam" id="PF00613">
    <property type="entry name" value="PI3Ka"/>
    <property type="match status" value="1"/>
</dbReference>
<gene>
    <name evidence="8" type="ORF">JD844_021838</name>
</gene>
<evidence type="ECO:0000313" key="8">
    <source>
        <dbReference type="EMBL" id="KAH0620926.1"/>
    </source>
</evidence>
<evidence type="ECO:0000259" key="6">
    <source>
        <dbReference type="PROSITE" id="PS51545"/>
    </source>
</evidence>
<dbReference type="Pfam" id="PF00792">
    <property type="entry name" value="PI3K_C2"/>
    <property type="match status" value="1"/>
</dbReference>
<dbReference type="SMART" id="SM00145">
    <property type="entry name" value="PI3Ka"/>
    <property type="match status" value="1"/>
</dbReference>
<dbReference type="Pfam" id="PF00168">
    <property type="entry name" value="C2"/>
    <property type="match status" value="1"/>
</dbReference>
<dbReference type="SUPFAM" id="SSF56112">
    <property type="entry name" value="Protein kinase-like (PK-like)"/>
    <property type="match status" value="1"/>
</dbReference>
<sequence length="1523" mass="171222">MDICFHGMAQISGNNEFKQCPSPSLGTARAKEVDKEEALQMEAEALAKMQKERVVSGNRQSIDTLSKSWPNVQSCRKQDHDLMVFPESDAKKKLDDKLNTVDVEKLTHAELEKLLLEENFESSKPPTLPAAPVLSPSFSSQFYPNPTIQRGPWTPGLPGPSACTVPSVYPAPSYNKQVGIFQNGFHPGMSAYQSTKPIYLSLPERSQYISYALPTTTVFHPQRSLPIFHPTLTPEMAKVFDKIASTSEFQKNGRSNSGLEVTGAKSTINLPASESSNDISKFDWLDLDPLSKPKGDSMDILYSSDDGGKVTCSTVVEDPWDAVLLEEKSPGKYLHERKLSGKSASGATVTRSQSLNIRTAQLAKLQGQTSQTDCGTTSLPTGNKPLKKVEGQNQEQEAFCEAIANKHSVGSHEYIQNCRKWDSEIKLQLLTYNVICRDLARTADDDGTPIDLTKYLCNVEKLFRESIQSHSLEELLESYHNQVAILLKNEMSSDDANKNSVGSQQTESPLQVSLDQLTSAVYALLQLHLNSCSSPLNTPETERSTKEAWTATEHLQFTVFAAHGILSGWVSVYEKYYLVCSLTHNGRDLFKPVQSKKVGTYKNFFYLIKWDELIIFPIQISQLPLESILCLTLFGILNQNSGSSPDSNKQRKGAEMLGQVSFPLFDFRRMLTSGTKLLYLWTPSTSLVSGVAHKKGNLMERIVLQVDFPSLPFDIIYKNPQAANGSTCNSIETLEKDSRERLISILSKQGSVSFTDQEVRTKAVQWIEAISDDELADILPQFVQALKYETYLDNSLVRFLLARALGNIRIAHYLYWLLKDALHDIKHGVRYEHILGAFLSVCGKRLREDLEKQTRLVQILGMVAEKVKQTNGSARQVVLQSGMERVQTFFLKNKCRLPLSPSLVAKELNVKACSYFSSNAVPLKIALVNADPLGEEINVMFKKKPKPAEVLLAHLERSNPPLAPVTVSLMVLSVPVLLMTVNPNMADQDLSSPPDEVCSYADQVGEDLRQDMLALQMIKIMDKIWLQEGLDLRMVIFKCLSTGKDRGMVELVPASDTLRKIQVEYGVTGSFKDKPLAEWLRKYNPTEEEYEKASENFIYSCAGCCVATYVLGICDRHNDNIMLRSTGHMFHIDFGKFLGHAQMFGSFKRDRAPFVLTSDMAYVINGGEKPTIRFQLFVDLCCQAYNLIRKRANLFLSLLSLMLSSGLPELTGVQDLKYVQDALQPRTTDAEATIFFTRLIESSLGSVATKFNFFIHNLAQLRFSGLPSNDEPILSFSPKTYSLKQDGRIREASVFTYHKRYNPDKYYIYVVRILREGQTEPTFIFRTFDEFQEFHNKLGLLSWIPLVYNNILSFQTQCDLVYTFFHPLQRDEKAEGIDGIAKCTDVSPPSPVSGKVGGEVKLSISYRNSTLFIMVMHIKDLVTDDGADPNPYVKTYLLPDINKTSKRKTKISRKTRNPTFNEMLVYSGYSKEILKQRELQLSVLSAESLRENFFLGGITLSLKDFNLNKETVNWYRLAAVPYL</sequence>
<keyword evidence="2" id="KW-0808">Transferase</keyword>
<evidence type="ECO:0000259" key="7">
    <source>
        <dbReference type="PROSITE" id="PS51547"/>
    </source>
</evidence>
<dbReference type="Pfam" id="PF00454">
    <property type="entry name" value="PI3_PI4_kinase"/>
    <property type="match status" value="1"/>
</dbReference>
<dbReference type="InterPro" id="IPR015433">
    <property type="entry name" value="PI3/4_kinase"/>
</dbReference>
<evidence type="ECO:0000256" key="3">
    <source>
        <dbReference type="ARBA" id="ARBA00022777"/>
    </source>
</evidence>
<evidence type="ECO:0000256" key="2">
    <source>
        <dbReference type="ARBA" id="ARBA00022679"/>
    </source>
</evidence>
<dbReference type="PROSITE" id="PS51547">
    <property type="entry name" value="C2_PI3K"/>
    <property type="match status" value="1"/>
</dbReference>
<dbReference type="InterPro" id="IPR042236">
    <property type="entry name" value="PI3K_accessory_sf"/>
</dbReference>